<reference evidence="1" key="1">
    <citation type="submission" date="2022-07" db="EMBL/GenBank/DDBJ databases">
        <title>Genome Sequence of Lecanicillium saksenae.</title>
        <authorList>
            <person name="Buettner E."/>
        </authorList>
    </citation>
    <scope>NUCLEOTIDE SEQUENCE</scope>
    <source>
        <strain evidence="1">VT-O1</strain>
    </source>
</reference>
<accession>A0ACC1QTS7</accession>
<dbReference type="Proteomes" id="UP001148737">
    <property type="component" value="Unassembled WGS sequence"/>
</dbReference>
<evidence type="ECO:0000313" key="1">
    <source>
        <dbReference type="EMBL" id="KAJ3493051.1"/>
    </source>
</evidence>
<comment type="caution">
    <text evidence="1">The sequence shown here is derived from an EMBL/GenBank/DDBJ whole genome shotgun (WGS) entry which is preliminary data.</text>
</comment>
<gene>
    <name evidence="1" type="ORF">NLG97_g4983</name>
</gene>
<dbReference type="EMBL" id="JANAKD010000528">
    <property type="protein sequence ID" value="KAJ3493051.1"/>
    <property type="molecule type" value="Genomic_DNA"/>
</dbReference>
<evidence type="ECO:0000313" key="2">
    <source>
        <dbReference type="Proteomes" id="UP001148737"/>
    </source>
</evidence>
<protein>
    <submittedName>
        <fullName evidence="1">Uncharacterized protein</fullName>
    </submittedName>
</protein>
<organism evidence="1 2">
    <name type="scientific">Lecanicillium saksenae</name>
    <dbReference type="NCBI Taxonomy" id="468837"/>
    <lineage>
        <taxon>Eukaryota</taxon>
        <taxon>Fungi</taxon>
        <taxon>Dikarya</taxon>
        <taxon>Ascomycota</taxon>
        <taxon>Pezizomycotina</taxon>
        <taxon>Sordariomycetes</taxon>
        <taxon>Hypocreomycetidae</taxon>
        <taxon>Hypocreales</taxon>
        <taxon>Cordycipitaceae</taxon>
        <taxon>Lecanicillium</taxon>
    </lineage>
</organism>
<name>A0ACC1QTS7_9HYPO</name>
<sequence>METMRDNWPREKQQAVKSYRVLVVGAGIGGLTTAIALAQTGHTVQILESASVLEEVGAGIQIAPNASRILHRLGVLQAVMRYITVLERVSVRRYDSDEELATFPVMPINGLKYGAPMGVIHRADLQRVLLRRATELGCEVLTNHNVIEVDEDFSARVKVVLGAGQETFWLTADLLVGADGIHSTVRQQLMERSGHFVETVRTGDAAYRLLIPIEAVTSDLALLSMVKQNIAIRYMGPGGHIMAYPVRNNTLYNLVLLHTSKPNVAGSNPWTTKASRTDMMNFFSGWSPMIRRWLRYANEEVLEWDLHSYSNLPTWTTGSTVLLGDACHPMLPYVAQGAANAIEDAAVLSTALTCTSDIQLALRMYESVRKARAEKIALSASATANALHLPDGPEQRKRDETMKNPRKAASNPDKWNNEQWQQYMWGVDVMAETLKLWKTICRISLTRRERGLRKAYSYMLSMNLAATMLREHLCNLAISKPRTLFSKRMKHRKSAFGSQTQLPTTWNISSWRSQPVAHGCIKLAKADLQSALGQLRRLPPLVHPQEIQALRRLLRNVATGNAFVLQAGHFADMFAGQQLEMIESGRQLVNELRCILAWGTGKTVLCVARVGGDYEEPGAASLKVSGKAKPRRNDGLNGVEVKRGIIPANRLLQSYFHSAATLNYLQAIERSYLAIDQQLAASDLDSYTELLSPQLSSILKNVRRSQEFCRARGFSKPSPAISHIYASHEGSVLEYEAALTKYQAIRPTEVDFQSHQLDPKHYDTSSHLLCIGDRAHTPTHAQIEFFRGIENPIGVRIGRNASVKDIICLLKTLNPAREAGKVSLITSFGASRVSSILPKLIRAVEDSEYRSTVVWQCDPVRSNSTCTTIERGSGKIDDIWAELRITMQLHRAEGSYLGGLQLEVAPRSMAECTEGRPTLMRDDMKHCSSCRSRLNSIQSRELALLFAEEMARLRG</sequence>
<keyword evidence="2" id="KW-1185">Reference proteome</keyword>
<proteinExistence type="predicted"/>